<name>A0A0R0M0N3_9MICR</name>
<keyword evidence="2" id="KW-1185">Reference proteome</keyword>
<evidence type="ECO:0000313" key="1">
    <source>
        <dbReference type="EMBL" id="KRH91915.1"/>
    </source>
</evidence>
<reference evidence="1 2" key="1">
    <citation type="submission" date="2015-07" db="EMBL/GenBank/DDBJ databases">
        <title>The genome of Pseudoloma neurophilia, a relevant intracellular parasite of the zebrafish.</title>
        <authorList>
            <person name="Ndikumana S."/>
            <person name="Pelin A."/>
            <person name="Sanders J."/>
            <person name="Corradi N."/>
        </authorList>
    </citation>
    <scope>NUCLEOTIDE SEQUENCE [LARGE SCALE GENOMIC DNA]</scope>
    <source>
        <strain evidence="1 2">MK1</strain>
    </source>
</reference>
<dbReference type="OrthoDB" id="2193082at2759"/>
<dbReference type="Gene3D" id="3.40.1350.150">
    <property type="match status" value="1"/>
</dbReference>
<organism evidence="1 2">
    <name type="scientific">Pseudoloma neurophilia</name>
    <dbReference type="NCBI Taxonomy" id="146866"/>
    <lineage>
        <taxon>Eukaryota</taxon>
        <taxon>Fungi</taxon>
        <taxon>Fungi incertae sedis</taxon>
        <taxon>Microsporidia</taxon>
        <taxon>Pseudoloma</taxon>
    </lineage>
</organism>
<comment type="caution">
    <text evidence="1">The sequence shown here is derived from an EMBL/GenBank/DDBJ whole genome shotgun (WGS) entry which is preliminary data.</text>
</comment>
<dbReference type="EMBL" id="LGUB01001397">
    <property type="protein sequence ID" value="KRH91915.1"/>
    <property type="molecule type" value="Genomic_DNA"/>
</dbReference>
<accession>A0A0R0M0N3</accession>
<protein>
    <submittedName>
        <fullName evidence="1">Uncharacterized protein</fullName>
    </submittedName>
</protein>
<proteinExistence type="predicted"/>
<evidence type="ECO:0000313" key="2">
    <source>
        <dbReference type="Proteomes" id="UP000051530"/>
    </source>
</evidence>
<sequence length="166" mass="19905">MKKIADPFMTFKKLFTIHKRKNELRHFGTKIGNCWFYNEYEMVYLLEKEIIFKHPIQEQSYFKKLQKDIQFSHKYSVYKYLKDKQLNILDGKIYEHTKEFNRKLTESTIQPVLVSLDDSILIKNHMAVISSFDDKHHALKIYERELSLEISDKLIKRTGSSFCSLS</sequence>
<dbReference type="VEuPathDB" id="MicrosporidiaDB:M153_18897000120"/>
<dbReference type="AlphaFoldDB" id="A0A0R0M0N3"/>
<dbReference type="Proteomes" id="UP000051530">
    <property type="component" value="Unassembled WGS sequence"/>
</dbReference>
<gene>
    <name evidence="1" type="ORF">M153_18897000120</name>
</gene>